<dbReference type="GO" id="GO:0006826">
    <property type="term" value="P:iron ion transport"/>
    <property type="evidence" value="ECO:0007669"/>
    <property type="project" value="TreeGrafter"/>
</dbReference>
<dbReference type="GO" id="GO:0005615">
    <property type="term" value="C:extracellular space"/>
    <property type="evidence" value="ECO:0007669"/>
    <property type="project" value="TreeGrafter"/>
</dbReference>
<dbReference type="InterPro" id="IPR023415">
    <property type="entry name" value="LDLR_class-A_CS"/>
</dbReference>
<dbReference type="GO" id="GO:0055037">
    <property type="term" value="C:recycling endosome"/>
    <property type="evidence" value="ECO:0007669"/>
    <property type="project" value="TreeGrafter"/>
</dbReference>
<keyword evidence="1 2" id="KW-1015">Disulfide bond</keyword>
<accession>A0A7R9IJ48</accession>
<dbReference type="PANTHER" id="PTHR11485:SF57">
    <property type="entry name" value="TRANSFERRIN"/>
    <property type="match status" value="1"/>
</dbReference>
<dbReference type="PROSITE" id="PS50068">
    <property type="entry name" value="LDLRA_2"/>
    <property type="match status" value="2"/>
</dbReference>
<dbReference type="CDD" id="cd00112">
    <property type="entry name" value="LDLa"/>
    <property type="match status" value="2"/>
</dbReference>
<dbReference type="PROSITE" id="PS01209">
    <property type="entry name" value="LDLRA_1"/>
    <property type="match status" value="1"/>
</dbReference>
<name>A0A7R9IJ48_9NEOP</name>
<evidence type="ECO:0000256" key="2">
    <source>
        <dbReference type="PROSITE-ProRule" id="PRU00124"/>
    </source>
</evidence>
<dbReference type="Pfam" id="PF00405">
    <property type="entry name" value="Transferrin"/>
    <property type="match status" value="2"/>
</dbReference>
<dbReference type="CDD" id="cd13529">
    <property type="entry name" value="PBP2_transferrin"/>
    <property type="match status" value="1"/>
</dbReference>
<feature type="domain" description="Transferrin-like" evidence="3">
    <location>
        <begin position="459"/>
        <end position="808"/>
    </location>
</feature>
<dbReference type="PANTHER" id="PTHR11485">
    <property type="entry name" value="TRANSFERRIN"/>
    <property type="match status" value="1"/>
</dbReference>
<dbReference type="SUPFAM" id="SSF57424">
    <property type="entry name" value="LDL receptor-like module"/>
    <property type="match status" value="2"/>
</dbReference>
<dbReference type="GO" id="GO:0005886">
    <property type="term" value="C:plasma membrane"/>
    <property type="evidence" value="ECO:0007669"/>
    <property type="project" value="TreeGrafter"/>
</dbReference>
<gene>
    <name evidence="4" type="ORF">TTEB3V08_LOCUS7327</name>
</gene>
<dbReference type="SUPFAM" id="SSF53850">
    <property type="entry name" value="Periplasmic binding protein-like II"/>
    <property type="match status" value="2"/>
</dbReference>
<organism evidence="4">
    <name type="scientific">Timema tahoe</name>
    <dbReference type="NCBI Taxonomy" id="61484"/>
    <lineage>
        <taxon>Eukaryota</taxon>
        <taxon>Metazoa</taxon>
        <taxon>Ecdysozoa</taxon>
        <taxon>Arthropoda</taxon>
        <taxon>Hexapoda</taxon>
        <taxon>Insecta</taxon>
        <taxon>Pterygota</taxon>
        <taxon>Neoptera</taxon>
        <taxon>Polyneoptera</taxon>
        <taxon>Phasmatodea</taxon>
        <taxon>Timematodea</taxon>
        <taxon>Timematoidea</taxon>
        <taxon>Timematidae</taxon>
        <taxon>Timema</taxon>
    </lineage>
</organism>
<reference evidence="4" key="1">
    <citation type="submission" date="2020-11" db="EMBL/GenBank/DDBJ databases">
        <authorList>
            <person name="Tran Van P."/>
        </authorList>
    </citation>
    <scope>NUCLEOTIDE SEQUENCE</scope>
</reference>
<dbReference type="EMBL" id="OE002826">
    <property type="protein sequence ID" value="CAD7459371.1"/>
    <property type="molecule type" value="Genomic_DNA"/>
</dbReference>
<dbReference type="SMART" id="SM00094">
    <property type="entry name" value="TR_FER"/>
    <property type="match status" value="1"/>
</dbReference>
<evidence type="ECO:0000259" key="3">
    <source>
        <dbReference type="PROSITE" id="PS51408"/>
    </source>
</evidence>
<dbReference type="Pfam" id="PF00057">
    <property type="entry name" value="Ldl_recept_a"/>
    <property type="match status" value="2"/>
</dbReference>
<dbReference type="Gene3D" id="4.10.400.10">
    <property type="entry name" value="Low-density Lipoprotein Receptor"/>
    <property type="match status" value="2"/>
</dbReference>
<dbReference type="PRINTS" id="PR00261">
    <property type="entry name" value="LDLRECEPTOR"/>
</dbReference>
<dbReference type="AlphaFoldDB" id="A0A7R9IJ48"/>
<dbReference type="InterPro" id="IPR002172">
    <property type="entry name" value="LDrepeatLR_classA_rpt"/>
</dbReference>
<feature type="disulfide bond" evidence="2">
    <location>
        <begin position="963"/>
        <end position="978"/>
    </location>
</feature>
<feature type="disulfide bond" evidence="2">
    <location>
        <begin position="909"/>
        <end position="927"/>
    </location>
</feature>
<dbReference type="Gene3D" id="3.40.190.10">
    <property type="entry name" value="Periplasmic binding protein-like II"/>
    <property type="match status" value="3"/>
</dbReference>
<dbReference type="InterPro" id="IPR036055">
    <property type="entry name" value="LDL_receptor-like_sf"/>
</dbReference>
<dbReference type="SMART" id="SM00192">
    <property type="entry name" value="LDLa"/>
    <property type="match status" value="2"/>
</dbReference>
<evidence type="ECO:0000313" key="4">
    <source>
        <dbReference type="EMBL" id="CAD7459371.1"/>
    </source>
</evidence>
<feature type="disulfide bond" evidence="2">
    <location>
        <begin position="951"/>
        <end position="969"/>
    </location>
</feature>
<proteinExistence type="predicted"/>
<evidence type="ECO:0000256" key="1">
    <source>
        <dbReference type="ARBA" id="ARBA00023157"/>
    </source>
</evidence>
<dbReference type="PROSITE" id="PS51408">
    <property type="entry name" value="TRANSFERRIN_LIKE_4"/>
    <property type="match status" value="2"/>
</dbReference>
<sequence length="986" mass="107858">MNTTKDGLYDVINHPYRLCVPKYSGGRDCVILESGDSNIRCVQVTDSVECALKLQSGEVDVGVFTAEEALLASKFIDNSTKVILQIVPQASSETTTTPKYKFESVAVVRSNHTGGLSGLRGKNLCHPGFHRTQYWSDRVLKEFELAVVETQCEAKEGRSAVENEVYSLSQFFNSTCRPGPWVLNDWLDDKLKRDNSKLCALCDVPSTCEYRAGISSNHLGALECLHRGLGDVAYVDREIIKTYFGMAGNEGFSFLCRNGTLEPLTTEQPCTWVQQRWDAVIARNHATRPDGSLKRCAFSHAVAGRQSPLVAKHPPPPKSVLHFGGGFWAEGTNSRNLRAHRPEGRWAGGPVRACLFHPVLFCSCSIQLTPVTSNSIRFLSVSADFYLDVAAALKASLLLALPSISANRRLDWTDNLANVMLKESSYVVQEVVTTNLKSFIQEGRVIPEPANVTDCRSYIRWCTISPLEVQKCEWVRQAGITHGILPELTCVEGSSKFDCFRKIEAGQADIVGINTNLGYLTKFSYNLTSAGYQESNSYGNNIIVPIIRADSIIGDLKGLVKVKACFPEFGGLAWVAFIESLRSASLVDRDVCPYGASANSLFASVCAPGSKDSDYDRQGLNNGTDLCALCSEANLKLPTPFASVNGTTDTCSANASTNPFYGDLGALRCLSTGVADVAIIEATNISAIIAELGFQAEYYNILCRNGTKISIRAEIPDGCTLAAVLGGEVIARRNRTNSHTRDIANVITELDDWFGYAYHNYENIFHIFEEFNGTQGVLLQNNTLALLNVFNKQSSYISSYDDIKRNAYECSRTNNGAMLQSTLALLFTLVAVKYLSGCLVAPFYGKLLHEKTISEEQPGKPAPKKASSTNFSNSQDINYCGSLPTIHGRLEDTANKRSSCSGELSDFHCTDESKITLRQVCDGAMDCPDGSDEVRPLCKHISCPFPRSFQCMYGACVSKTVVCDGKLDCADGSDESHCGHENDSCK</sequence>
<dbReference type="GO" id="GO:0005769">
    <property type="term" value="C:early endosome"/>
    <property type="evidence" value="ECO:0007669"/>
    <property type="project" value="TreeGrafter"/>
</dbReference>
<feature type="domain" description="Transferrin-like" evidence="3">
    <location>
        <begin position="16"/>
        <end position="342"/>
    </location>
</feature>
<protein>
    <recommendedName>
        <fullName evidence="3">Transferrin-like domain-containing protein</fullName>
    </recommendedName>
</protein>
<dbReference type="InterPro" id="IPR001156">
    <property type="entry name" value="Transferrin-like_dom"/>
</dbReference>
<comment type="caution">
    <text evidence="2">Lacks conserved residue(s) required for the propagation of feature annotation.</text>
</comment>